<keyword evidence="2" id="KW-0255">Endonuclease</keyword>
<dbReference type="Pfam" id="PF04313">
    <property type="entry name" value="HSDR_N"/>
    <property type="match status" value="1"/>
</dbReference>
<accession>A0ABS3FN11</accession>
<dbReference type="GO" id="GO:0004519">
    <property type="term" value="F:endonuclease activity"/>
    <property type="evidence" value="ECO:0007669"/>
    <property type="project" value="UniProtKB-KW"/>
</dbReference>
<gene>
    <name evidence="2" type="ORF">J0895_05075</name>
</gene>
<proteinExistence type="predicted"/>
<dbReference type="InterPro" id="IPR007409">
    <property type="entry name" value="Restrct_endonuc_type1_HsdR_N"/>
</dbReference>
<organism evidence="2 3">
    <name type="scientific">Phormidium pseudopriestleyi FRX01</name>
    <dbReference type="NCBI Taxonomy" id="1759528"/>
    <lineage>
        <taxon>Bacteria</taxon>
        <taxon>Bacillati</taxon>
        <taxon>Cyanobacteriota</taxon>
        <taxon>Cyanophyceae</taxon>
        <taxon>Oscillatoriophycideae</taxon>
        <taxon>Oscillatoriales</taxon>
        <taxon>Oscillatoriaceae</taxon>
        <taxon>Phormidium</taxon>
    </lineage>
</organism>
<keyword evidence="2" id="KW-0540">Nuclease</keyword>
<reference evidence="2 3" key="1">
    <citation type="submission" date="2021-03" db="EMBL/GenBank/DDBJ databases">
        <title>Metabolic Capacity of the Antarctic Cyanobacterium Phormidium pseudopriestleyi that Sustains Oxygenic Photosynthesis in the Presence of Hydrogen Sulfide.</title>
        <authorList>
            <person name="Lumian J.E."/>
            <person name="Jungblut A.D."/>
            <person name="Dillon M.L."/>
            <person name="Hawes I."/>
            <person name="Doran P.T."/>
            <person name="Mackey T.J."/>
            <person name="Dick G.J."/>
            <person name="Grettenberger C.L."/>
            <person name="Sumner D.Y."/>
        </authorList>
    </citation>
    <scope>NUCLEOTIDE SEQUENCE [LARGE SCALE GENOMIC DNA]</scope>
    <source>
        <strain evidence="2 3">FRX01</strain>
    </source>
</reference>
<evidence type="ECO:0000259" key="1">
    <source>
        <dbReference type="Pfam" id="PF04313"/>
    </source>
</evidence>
<dbReference type="EMBL" id="JAFLQW010000132">
    <property type="protein sequence ID" value="MBO0348487.1"/>
    <property type="molecule type" value="Genomic_DNA"/>
</dbReference>
<evidence type="ECO:0000313" key="3">
    <source>
        <dbReference type="Proteomes" id="UP000664844"/>
    </source>
</evidence>
<keyword evidence="2" id="KW-0378">Hydrolase</keyword>
<name>A0ABS3FN11_9CYAN</name>
<protein>
    <submittedName>
        <fullName evidence="2">Type I restriction endonuclease subunit R</fullName>
    </submittedName>
</protein>
<comment type="caution">
    <text evidence="2">The sequence shown here is derived from an EMBL/GenBank/DDBJ whole genome shotgun (WGS) entry which is preliminary data.</text>
</comment>
<sequence length="215" mass="24954">MTQTLPIERTVKTFSQLQTQFNLQRTTDDQFFQEWLNLDHSMTASEQQTLDGIQQKYFYQLSEGQLGEETIKLIVLSPLLDLAGFFEPPFRFTTEPTVQITAEQDDIIYRGRIDALVLLERLWVVVIESKETSFSLEMALPQTLAYMLAHPNPQRPVFGMVTNGGNFIFVKLQHQEFPQYELSSVFSLLPRRNQLYDVLQILKRLGRMAIAFQLV</sequence>
<dbReference type="Proteomes" id="UP000664844">
    <property type="component" value="Unassembled WGS sequence"/>
</dbReference>
<feature type="domain" description="Restriction endonuclease type I HsdR N-terminal" evidence="1">
    <location>
        <begin position="13"/>
        <end position="172"/>
    </location>
</feature>
<evidence type="ECO:0000313" key="2">
    <source>
        <dbReference type="EMBL" id="MBO0348487.1"/>
    </source>
</evidence>
<keyword evidence="3" id="KW-1185">Reference proteome</keyword>